<organism evidence="3 4">
    <name type="scientific">Bradyrhizobium niftali</name>
    <dbReference type="NCBI Taxonomy" id="2560055"/>
    <lineage>
        <taxon>Bacteria</taxon>
        <taxon>Pseudomonadati</taxon>
        <taxon>Pseudomonadota</taxon>
        <taxon>Alphaproteobacteria</taxon>
        <taxon>Hyphomicrobiales</taxon>
        <taxon>Nitrobacteraceae</taxon>
        <taxon>Bradyrhizobium</taxon>
    </lineage>
</organism>
<sequence>MTKRYLVLFAPLLLGGCYGLAGHDEVDRYFQRSDTITMSAGDAKQVNAVTHTIHPWPRNVGDRRIAYDARRVGAAVTRYGKTQQPVDQLPDISDPTRQMGVRTTPTQNVNIEGLGAGSSTGVSVPVGGTGGAPNR</sequence>
<dbReference type="EMBL" id="SPQT01000001">
    <property type="protein sequence ID" value="TFV51118.1"/>
    <property type="molecule type" value="Genomic_DNA"/>
</dbReference>
<comment type="caution">
    <text evidence="3">The sequence shown here is derived from an EMBL/GenBank/DDBJ whole genome shotgun (WGS) entry which is preliminary data.</text>
</comment>
<name>A0A4Y9M7W3_9BRAD</name>
<evidence type="ECO:0000256" key="2">
    <source>
        <dbReference type="SAM" id="SignalP"/>
    </source>
</evidence>
<reference evidence="3 4" key="1">
    <citation type="submission" date="2019-03" db="EMBL/GenBank/DDBJ databases">
        <title>Bradyrhizobium diversity isolated from nodules of Chamaecrista fasciculata.</title>
        <authorList>
            <person name="Klepa M.S."/>
            <person name="Urquiaga M.O."/>
            <person name="Hungria M."/>
            <person name="Delamuta J.R."/>
        </authorList>
    </citation>
    <scope>NUCLEOTIDE SEQUENCE [LARGE SCALE GENOMIC DNA]</scope>
    <source>
        <strain evidence="3 4">CNPSo 3448</strain>
    </source>
</reference>
<dbReference type="Proteomes" id="UP000297966">
    <property type="component" value="Unassembled WGS sequence"/>
</dbReference>
<accession>A0A4Y9M7W3</accession>
<evidence type="ECO:0000256" key="1">
    <source>
        <dbReference type="SAM" id="MobiDB-lite"/>
    </source>
</evidence>
<dbReference type="RefSeq" id="WP_135172871.1">
    <property type="nucleotide sequence ID" value="NZ_SPQT01000001.1"/>
</dbReference>
<evidence type="ECO:0008006" key="5">
    <source>
        <dbReference type="Google" id="ProtNLM"/>
    </source>
</evidence>
<dbReference type="AlphaFoldDB" id="A0A4Y9M7W3"/>
<gene>
    <name evidence="3" type="ORF">E4K65_03190</name>
</gene>
<feature type="region of interest" description="Disordered" evidence="1">
    <location>
        <begin position="82"/>
        <end position="135"/>
    </location>
</feature>
<protein>
    <recommendedName>
        <fullName evidence="5">Lipoprotein</fullName>
    </recommendedName>
</protein>
<feature type="compositionally biased region" description="Low complexity" evidence="1">
    <location>
        <begin position="117"/>
        <end position="126"/>
    </location>
</feature>
<feature type="signal peptide" evidence="2">
    <location>
        <begin position="1"/>
        <end position="21"/>
    </location>
</feature>
<feature type="compositionally biased region" description="Polar residues" evidence="1">
    <location>
        <begin position="101"/>
        <end position="110"/>
    </location>
</feature>
<evidence type="ECO:0000313" key="3">
    <source>
        <dbReference type="EMBL" id="TFV51118.1"/>
    </source>
</evidence>
<evidence type="ECO:0000313" key="4">
    <source>
        <dbReference type="Proteomes" id="UP000297966"/>
    </source>
</evidence>
<keyword evidence="4" id="KW-1185">Reference proteome</keyword>
<feature type="chain" id="PRO_5021285771" description="Lipoprotein" evidence="2">
    <location>
        <begin position="22"/>
        <end position="135"/>
    </location>
</feature>
<keyword evidence="2" id="KW-0732">Signal</keyword>
<proteinExistence type="predicted"/>
<dbReference type="OrthoDB" id="8021310at2"/>
<dbReference type="PROSITE" id="PS51257">
    <property type="entry name" value="PROKAR_LIPOPROTEIN"/>
    <property type="match status" value="1"/>
</dbReference>